<keyword evidence="9" id="KW-1185">Reference proteome</keyword>
<dbReference type="EMBL" id="QKYN01000114">
    <property type="protein sequence ID" value="RAG82412.1"/>
    <property type="molecule type" value="Genomic_DNA"/>
</dbReference>
<comment type="cofactor">
    <cofactor evidence="1">
        <name>[3Fe-4S] cluster</name>
        <dbReference type="ChEBI" id="CHEBI:21137"/>
    </cofactor>
</comment>
<keyword evidence="6" id="KW-0411">Iron-sulfur</keyword>
<name>A0A2X0IBU0_9ACTN</name>
<proteinExistence type="predicted"/>
<dbReference type="GO" id="GO:0046872">
    <property type="term" value="F:metal ion binding"/>
    <property type="evidence" value="ECO:0007669"/>
    <property type="project" value="UniProtKB-KW"/>
</dbReference>
<evidence type="ECO:0000313" key="8">
    <source>
        <dbReference type="EMBL" id="RAG82412.1"/>
    </source>
</evidence>
<dbReference type="OrthoDB" id="3215002at2"/>
<gene>
    <name evidence="8" type="ORF">DN069_27455</name>
</gene>
<keyword evidence="3" id="KW-0479">Metal-binding</keyword>
<sequence>MTMKITIDLEACKGYACCMMEAPDLFDIDDATGKAILLVEHPTEDQREQAERGARSCPANVITLQQIG</sequence>
<organism evidence="8 9">
    <name type="scientific">Streptacidiphilus pinicola</name>
    <dbReference type="NCBI Taxonomy" id="2219663"/>
    <lineage>
        <taxon>Bacteria</taxon>
        <taxon>Bacillati</taxon>
        <taxon>Actinomycetota</taxon>
        <taxon>Actinomycetes</taxon>
        <taxon>Kitasatosporales</taxon>
        <taxon>Streptomycetaceae</taxon>
        <taxon>Streptacidiphilus</taxon>
    </lineage>
</organism>
<dbReference type="AlphaFoldDB" id="A0A2X0IBU0"/>
<evidence type="ECO:0000256" key="4">
    <source>
        <dbReference type="ARBA" id="ARBA00022982"/>
    </source>
</evidence>
<keyword evidence="4" id="KW-0249">Electron transport</keyword>
<accession>A0A2X0IBU0</accession>
<evidence type="ECO:0000256" key="6">
    <source>
        <dbReference type="ARBA" id="ARBA00023014"/>
    </source>
</evidence>
<evidence type="ECO:0000256" key="1">
    <source>
        <dbReference type="ARBA" id="ARBA00001927"/>
    </source>
</evidence>
<evidence type="ECO:0000256" key="2">
    <source>
        <dbReference type="ARBA" id="ARBA00022448"/>
    </source>
</evidence>
<evidence type="ECO:0000256" key="7">
    <source>
        <dbReference type="ARBA" id="ARBA00023291"/>
    </source>
</evidence>
<dbReference type="Pfam" id="PF13459">
    <property type="entry name" value="Fer4_15"/>
    <property type="match status" value="1"/>
</dbReference>
<keyword evidence="5" id="KW-0408">Iron</keyword>
<reference evidence="8 9" key="1">
    <citation type="submission" date="2018-06" db="EMBL/GenBank/DDBJ databases">
        <title>Streptacidiphilus pinicola sp. nov., isolated from pine grove soil.</title>
        <authorList>
            <person name="Roh S.G."/>
            <person name="Park S."/>
            <person name="Kim M.-K."/>
            <person name="Yun B.-R."/>
            <person name="Park J."/>
            <person name="Kim M.J."/>
            <person name="Kim Y.S."/>
            <person name="Kim S.B."/>
        </authorList>
    </citation>
    <scope>NUCLEOTIDE SEQUENCE [LARGE SCALE GENOMIC DNA]</scope>
    <source>
        <strain evidence="8 9">MMS16-CNU450</strain>
    </source>
</reference>
<dbReference type="RefSeq" id="WP_111505386.1">
    <property type="nucleotide sequence ID" value="NZ_QKYN01000114.1"/>
</dbReference>
<dbReference type="GO" id="GO:0051538">
    <property type="term" value="F:3 iron, 4 sulfur cluster binding"/>
    <property type="evidence" value="ECO:0007669"/>
    <property type="project" value="UniProtKB-KW"/>
</dbReference>
<dbReference type="Proteomes" id="UP000248889">
    <property type="component" value="Unassembled WGS sequence"/>
</dbReference>
<keyword evidence="7" id="KW-0003">3Fe-4S</keyword>
<evidence type="ECO:0000256" key="3">
    <source>
        <dbReference type="ARBA" id="ARBA00022723"/>
    </source>
</evidence>
<evidence type="ECO:0000256" key="5">
    <source>
        <dbReference type="ARBA" id="ARBA00023004"/>
    </source>
</evidence>
<protein>
    <submittedName>
        <fullName evidence="8">Ferredoxin</fullName>
    </submittedName>
</protein>
<dbReference type="PANTHER" id="PTHR36923">
    <property type="entry name" value="FERREDOXIN"/>
    <property type="match status" value="1"/>
</dbReference>
<evidence type="ECO:0000313" key="9">
    <source>
        <dbReference type="Proteomes" id="UP000248889"/>
    </source>
</evidence>
<dbReference type="PANTHER" id="PTHR36923:SF3">
    <property type="entry name" value="FERREDOXIN"/>
    <property type="match status" value="1"/>
</dbReference>
<keyword evidence="2" id="KW-0813">Transport</keyword>
<comment type="caution">
    <text evidence="8">The sequence shown here is derived from an EMBL/GenBank/DDBJ whole genome shotgun (WGS) entry which is preliminary data.</text>
</comment>
<dbReference type="Gene3D" id="3.30.70.20">
    <property type="match status" value="1"/>
</dbReference>
<dbReference type="SUPFAM" id="SSF54862">
    <property type="entry name" value="4Fe-4S ferredoxins"/>
    <property type="match status" value="1"/>
</dbReference>
<dbReference type="InterPro" id="IPR051269">
    <property type="entry name" value="Fe-S_cluster_ET"/>
</dbReference>